<organism evidence="2">
    <name type="scientific">Chromera velia CCMP2878</name>
    <dbReference type="NCBI Taxonomy" id="1169474"/>
    <lineage>
        <taxon>Eukaryota</taxon>
        <taxon>Sar</taxon>
        <taxon>Alveolata</taxon>
        <taxon>Colpodellida</taxon>
        <taxon>Chromeraceae</taxon>
        <taxon>Chromera</taxon>
    </lineage>
</organism>
<accession>A0A0G4GA03</accession>
<gene>
    <name evidence="2" type="ORF">Cvel_20810</name>
</gene>
<name>A0A0G4GA03_9ALVE</name>
<reference evidence="2" key="1">
    <citation type="submission" date="2014-11" db="EMBL/GenBank/DDBJ databases">
        <authorList>
            <person name="Otto D Thomas"/>
            <person name="Naeem Raeece"/>
        </authorList>
    </citation>
    <scope>NUCLEOTIDE SEQUENCE</scope>
</reference>
<dbReference type="EMBL" id="CDMZ01000995">
    <property type="protein sequence ID" value="CEM25366.1"/>
    <property type="molecule type" value="Genomic_DNA"/>
</dbReference>
<dbReference type="VEuPathDB" id="CryptoDB:Cvel_20810"/>
<feature type="region of interest" description="Disordered" evidence="1">
    <location>
        <begin position="1"/>
        <end position="68"/>
    </location>
</feature>
<proteinExistence type="predicted"/>
<dbReference type="AlphaFoldDB" id="A0A0G4GA03"/>
<sequence length="113" mass="12649">MHTCMRAAGSGSSSDAPSHNLQSSSTQKKTRKKESEDAHAHPIGEEEEGDGRGGSHSEDEWTERSSELRHLNEEDILALNKTLTHGMVVGPKKWRNTQMNDHLKFRSRGKNNK</sequence>
<feature type="compositionally biased region" description="Basic and acidic residues" evidence="1">
    <location>
        <begin position="33"/>
        <end position="68"/>
    </location>
</feature>
<feature type="region of interest" description="Disordered" evidence="1">
    <location>
        <begin position="89"/>
        <end position="113"/>
    </location>
</feature>
<protein>
    <submittedName>
        <fullName evidence="2">Uncharacterized protein</fullName>
    </submittedName>
</protein>
<evidence type="ECO:0000256" key="1">
    <source>
        <dbReference type="SAM" id="MobiDB-lite"/>
    </source>
</evidence>
<evidence type="ECO:0000313" key="2">
    <source>
        <dbReference type="EMBL" id="CEM25366.1"/>
    </source>
</evidence>